<evidence type="ECO:0000256" key="2">
    <source>
        <dbReference type="ARBA" id="ARBA00022448"/>
    </source>
</evidence>
<comment type="caution">
    <text evidence="5">The sequence shown here is derived from an EMBL/GenBank/DDBJ whole genome shotgun (WGS) entry which is preliminary data.</text>
</comment>
<feature type="chain" id="PRO_5045485947" evidence="4">
    <location>
        <begin position="23"/>
        <end position="420"/>
    </location>
</feature>
<organism evidence="5 6">
    <name type="scientific">Aquibacillus albus</name>
    <dbReference type="NCBI Taxonomy" id="1168171"/>
    <lineage>
        <taxon>Bacteria</taxon>
        <taxon>Bacillati</taxon>
        <taxon>Bacillota</taxon>
        <taxon>Bacilli</taxon>
        <taxon>Bacillales</taxon>
        <taxon>Bacillaceae</taxon>
        <taxon>Aquibacillus</taxon>
    </lineage>
</organism>
<evidence type="ECO:0000256" key="3">
    <source>
        <dbReference type="ARBA" id="ARBA00022729"/>
    </source>
</evidence>
<reference evidence="5 6" key="1">
    <citation type="submission" date="2021-01" db="EMBL/GenBank/DDBJ databases">
        <title>Genomic Encyclopedia of Type Strains, Phase IV (KMG-IV): sequencing the most valuable type-strain genomes for metagenomic binning, comparative biology and taxonomic classification.</title>
        <authorList>
            <person name="Goeker M."/>
        </authorList>
    </citation>
    <scope>NUCLEOTIDE SEQUENCE [LARGE SCALE GENOMIC DNA]</scope>
    <source>
        <strain evidence="5 6">DSM 23711</strain>
    </source>
</reference>
<sequence length="420" mass="45886">MFNKKLGLIFLIVAFLALVGCASGSSGENSSSDGDKELSLWAREASADLMGDAVEAFNSKDNGIKINVKSIPADNFSDQLATAYASESAPDIVAIDLILAPYYSSIGAFKDLSERYESLSFKDELNQSMLNLGEREGKQYALPYSSDVSALIYNKDHFEDAGLDPDSPPETWQELRDYANQLTTDDRFGYVYSGGSAGGLMFTFMPYVWGNGGAVLSDDGTAAEINSPEAIEALQFFTDLTQTDKVTPEGVTTYVNEAEDAFTSGKVSMIVSGNYVVGKLNEDYPDLDYGVALIPRNEGKEHSSFSGGELIAISKSTEYVDEAWEFIEYALTEDVQVEAFASNGIIPVRNDFVENKYFKEEPKYQVFAEAANYANAPYTTKYNELYNPILSGLQKAFSGELSPEDAVVEISDGINDVLNK</sequence>
<dbReference type="Proteomes" id="UP001296943">
    <property type="component" value="Unassembled WGS sequence"/>
</dbReference>
<dbReference type="Gene3D" id="3.40.190.10">
    <property type="entry name" value="Periplasmic binding protein-like II"/>
    <property type="match status" value="2"/>
</dbReference>
<keyword evidence="2" id="KW-0813">Transport</keyword>
<keyword evidence="5" id="KW-0762">Sugar transport</keyword>
<dbReference type="CDD" id="cd13585">
    <property type="entry name" value="PBP2_TMBP_like"/>
    <property type="match status" value="1"/>
</dbReference>
<accession>A0ABS2N3J9</accession>
<dbReference type="SUPFAM" id="SSF53850">
    <property type="entry name" value="Periplasmic binding protein-like II"/>
    <property type="match status" value="1"/>
</dbReference>
<protein>
    <submittedName>
        <fullName evidence="5">Multiple sugar transport system substrate-binding protein</fullName>
    </submittedName>
</protein>
<dbReference type="PANTHER" id="PTHR30061">
    <property type="entry name" value="MALTOSE-BINDING PERIPLASMIC PROTEIN"/>
    <property type="match status" value="1"/>
</dbReference>
<evidence type="ECO:0000256" key="1">
    <source>
        <dbReference type="ARBA" id="ARBA00008520"/>
    </source>
</evidence>
<dbReference type="RefSeq" id="WP_204501306.1">
    <property type="nucleotide sequence ID" value="NZ_JAFBDR010000020.1"/>
</dbReference>
<evidence type="ECO:0000256" key="4">
    <source>
        <dbReference type="SAM" id="SignalP"/>
    </source>
</evidence>
<dbReference type="PANTHER" id="PTHR30061:SF50">
    <property type="entry name" value="MALTOSE_MALTODEXTRIN-BINDING PERIPLASMIC PROTEIN"/>
    <property type="match status" value="1"/>
</dbReference>
<gene>
    <name evidence="5" type="ORF">JOC48_003244</name>
</gene>
<dbReference type="Pfam" id="PF01547">
    <property type="entry name" value="SBP_bac_1"/>
    <property type="match status" value="1"/>
</dbReference>
<dbReference type="EMBL" id="JAFBDR010000020">
    <property type="protein sequence ID" value="MBM7572713.1"/>
    <property type="molecule type" value="Genomic_DNA"/>
</dbReference>
<keyword evidence="3 4" id="KW-0732">Signal</keyword>
<dbReference type="PROSITE" id="PS51257">
    <property type="entry name" value="PROKAR_LIPOPROTEIN"/>
    <property type="match status" value="1"/>
</dbReference>
<dbReference type="InterPro" id="IPR006059">
    <property type="entry name" value="SBP"/>
</dbReference>
<keyword evidence="6" id="KW-1185">Reference proteome</keyword>
<feature type="signal peptide" evidence="4">
    <location>
        <begin position="1"/>
        <end position="22"/>
    </location>
</feature>
<evidence type="ECO:0000313" key="5">
    <source>
        <dbReference type="EMBL" id="MBM7572713.1"/>
    </source>
</evidence>
<comment type="similarity">
    <text evidence="1">Belongs to the bacterial solute-binding protein 1 family.</text>
</comment>
<evidence type="ECO:0000313" key="6">
    <source>
        <dbReference type="Proteomes" id="UP001296943"/>
    </source>
</evidence>
<proteinExistence type="inferred from homology"/>
<name>A0ABS2N3J9_9BACI</name>